<name>A0A6G6Y4B0_9SPHN</name>
<sequence>MGLRSLRTVSENNAETTEYRITVTLDVVDVQALWNAAAERALQAPGMTLADVLDTIGPREDPSIADCLAMLAVPTAIPGCTLDDARIRSSEEAGAEPIALPRLPAITPLRSCPIPVHA</sequence>
<dbReference type="Proteomes" id="UP000501568">
    <property type="component" value="Chromosome"/>
</dbReference>
<gene>
    <name evidence="1" type="ORF">G5C33_07670</name>
</gene>
<accession>A0A6G6Y4B0</accession>
<evidence type="ECO:0000313" key="1">
    <source>
        <dbReference type="EMBL" id="QIG79681.1"/>
    </source>
</evidence>
<dbReference type="KEGG" id="spzr:G5C33_07670"/>
<proteinExistence type="predicted"/>
<evidence type="ECO:0000313" key="2">
    <source>
        <dbReference type="Proteomes" id="UP000501568"/>
    </source>
</evidence>
<reference evidence="1 2" key="1">
    <citation type="submission" date="2020-02" db="EMBL/GenBank/DDBJ databases">
        <authorList>
            <person name="Zheng R.K."/>
            <person name="Sun C.M."/>
        </authorList>
    </citation>
    <scope>NUCLEOTIDE SEQUENCE [LARGE SCALE GENOMIC DNA]</scope>
    <source>
        <strain evidence="2">zrk23</strain>
    </source>
</reference>
<protein>
    <submittedName>
        <fullName evidence="1">Uncharacterized protein</fullName>
    </submittedName>
</protein>
<keyword evidence="2" id="KW-1185">Reference proteome</keyword>
<dbReference type="RefSeq" id="WP_165326681.1">
    <property type="nucleotide sequence ID" value="NZ_CP049109.1"/>
</dbReference>
<organism evidence="1 2">
    <name type="scientific">Stakelama tenebrarum</name>
    <dbReference type="NCBI Taxonomy" id="2711215"/>
    <lineage>
        <taxon>Bacteria</taxon>
        <taxon>Pseudomonadati</taxon>
        <taxon>Pseudomonadota</taxon>
        <taxon>Alphaproteobacteria</taxon>
        <taxon>Sphingomonadales</taxon>
        <taxon>Sphingomonadaceae</taxon>
        <taxon>Stakelama</taxon>
    </lineage>
</organism>
<dbReference type="AlphaFoldDB" id="A0A6G6Y4B0"/>
<dbReference type="EMBL" id="CP049109">
    <property type="protein sequence ID" value="QIG79681.1"/>
    <property type="molecule type" value="Genomic_DNA"/>
</dbReference>